<name>A0A0W0YUJ8_9GAMM</name>
<dbReference type="SUPFAM" id="SSF49313">
    <property type="entry name" value="Cadherin-like"/>
    <property type="match status" value="1"/>
</dbReference>
<proteinExistence type="predicted"/>
<organism evidence="1 2">
    <name type="scientific">Legionella shakespearei DSM 23087</name>
    <dbReference type="NCBI Taxonomy" id="1122169"/>
    <lineage>
        <taxon>Bacteria</taxon>
        <taxon>Pseudomonadati</taxon>
        <taxon>Pseudomonadota</taxon>
        <taxon>Gammaproteobacteria</taxon>
        <taxon>Legionellales</taxon>
        <taxon>Legionellaceae</taxon>
        <taxon>Legionella</taxon>
    </lineage>
</organism>
<comment type="caution">
    <text evidence="1">The sequence shown here is derived from an EMBL/GenBank/DDBJ whole genome shotgun (WGS) entry which is preliminary data.</text>
</comment>
<evidence type="ECO:0000313" key="1">
    <source>
        <dbReference type="EMBL" id="KTD60541.1"/>
    </source>
</evidence>
<dbReference type="PATRIC" id="fig|1122169.6.peg.1881"/>
<dbReference type="Gene3D" id="2.60.40.10">
    <property type="entry name" value="Immunoglobulins"/>
    <property type="match status" value="1"/>
</dbReference>
<dbReference type="GO" id="GO:0016020">
    <property type="term" value="C:membrane"/>
    <property type="evidence" value="ECO:0007669"/>
    <property type="project" value="InterPro"/>
</dbReference>
<dbReference type="InterPro" id="IPR013783">
    <property type="entry name" value="Ig-like_fold"/>
</dbReference>
<dbReference type="InterPro" id="IPR015919">
    <property type="entry name" value="Cadherin-like_sf"/>
</dbReference>
<gene>
    <name evidence="1" type="ORF">Lsha_1637</name>
</gene>
<dbReference type="AlphaFoldDB" id="A0A0W0YUJ8"/>
<dbReference type="Proteomes" id="UP000054600">
    <property type="component" value="Unassembled WGS sequence"/>
</dbReference>
<accession>A0A0W0YUJ8</accession>
<sequence length="588" mass="66300">MPRIICHKTSGNTHFFSFNIRHFNKFCFFKLIRFIGNLKLFDLSYLVKRIEVVRKMLSFCLLYWCFNSYGFQYPAITLFFNQSPPSTVFYGETLSIPVQLNYGFLRTYKHWTIPAGSSLHYVSGVCPAIPYDTGYYFYGTCHMKLVIPGVQLGKVIQGSLGYRIWGKESGYHWDWPFATSYFSVRVVPHKLSMATMMPQSATANLAFIYNLKPAIKYYDENVRAGTNVVVTVEPAEQDGLHFDPSLVALTGKPSHTGTYIFKVTARNKNGSAEPVSLRIDVEANIKDKPVFKEIYPVVTAVSGKKYHMALMNLIEPQTGFKVTNQVSFRIEKRVNTPDWLTISKADGLLLTGEVPDGIGGTDVEINLIATSNTGGDSEPFTLKIPVAHDPEKIPVIDTFELCKDAGSQLHENLSQYIHDPAFDNSLQLILDKVTPDADWINVSPVNPTMLNGTVPMNATGKKFMLTLRASTVTGGSSEPVTVPLQINIDKEKTPRFKNNTQVLPILYPGQAYIYDFVEHSDVYPEYDTIPYEIEFADENSQPYWLRIEHNQLIADKVPEDIDKEVEVKVIIRNIPGGKSKPISLHLTR</sequence>
<dbReference type="OrthoDB" id="5646215at2"/>
<protein>
    <submittedName>
        <fullName evidence="1">Putative Ig domain protein</fullName>
    </submittedName>
</protein>
<dbReference type="GO" id="GO:0005509">
    <property type="term" value="F:calcium ion binding"/>
    <property type="evidence" value="ECO:0007669"/>
    <property type="project" value="InterPro"/>
</dbReference>
<reference evidence="1 2" key="1">
    <citation type="submission" date="2015-11" db="EMBL/GenBank/DDBJ databases">
        <title>Genomic analysis of 38 Legionella species identifies large and diverse effector repertoires.</title>
        <authorList>
            <person name="Burstein D."/>
            <person name="Amaro F."/>
            <person name="Zusman T."/>
            <person name="Lifshitz Z."/>
            <person name="Cohen O."/>
            <person name="Gilbert J.A."/>
            <person name="Pupko T."/>
            <person name="Shuman H.A."/>
            <person name="Segal G."/>
        </authorList>
    </citation>
    <scope>NUCLEOTIDE SEQUENCE [LARGE SCALE GENOMIC DNA]</scope>
    <source>
        <strain evidence="1 2">ATCC 49655</strain>
    </source>
</reference>
<keyword evidence="2" id="KW-1185">Reference proteome</keyword>
<dbReference type="eggNOG" id="ENOG5030T1P">
    <property type="taxonomic scope" value="Bacteria"/>
</dbReference>
<evidence type="ECO:0000313" key="2">
    <source>
        <dbReference type="Proteomes" id="UP000054600"/>
    </source>
</evidence>
<dbReference type="EMBL" id="LNYW01000044">
    <property type="protein sequence ID" value="KTD60541.1"/>
    <property type="molecule type" value="Genomic_DNA"/>
</dbReference>
<dbReference type="Pfam" id="PF05345">
    <property type="entry name" value="He_PIG"/>
    <property type="match status" value="1"/>
</dbReference>